<protein>
    <recommendedName>
        <fullName evidence="5">DUF3099 domain-containing protein</fullName>
    </recommendedName>
</protein>
<dbReference type="Proteomes" id="UP000190857">
    <property type="component" value="Unassembled WGS sequence"/>
</dbReference>
<proteinExistence type="predicted"/>
<gene>
    <name evidence="3" type="ORF">SAMN06309945_1621</name>
</gene>
<feature type="transmembrane region" description="Helical" evidence="2">
    <location>
        <begin position="47"/>
        <end position="67"/>
    </location>
</feature>
<organism evidence="3 4">
    <name type="scientific">Okibacterium fritillariae</name>
    <dbReference type="NCBI Taxonomy" id="123320"/>
    <lineage>
        <taxon>Bacteria</taxon>
        <taxon>Bacillati</taxon>
        <taxon>Actinomycetota</taxon>
        <taxon>Actinomycetes</taxon>
        <taxon>Micrococcales</taxon>
        <taxon>Microbacteriaceae</taxon>
        <taxon>Okibacterium</taxon>
    </lineage>
</organism>
<reference evidence="3 4" key="1">
    <citation type="submission" date="2017-02" db="EMBL/GenBank/DDBJ databases">
        <authorList>
            <person name="Peterson S.W."/>
        </authorList>
    </citation>
    <scope>NUCLEOTIDE SEQUENCE [LARGE SCALE GENOMIC DNA]</scope>
    <source>
        <strain evidence="3 4">VKM Ac-2059</strain>
    </source>
</reference>
<name>A0A1T5JJT9_9MICO</name>
<dbReference type="InterPro" id="IPR021449">
    <property type="entry name" value="DUF3099"/>
</dbReference>
<evidence type="ECO:0000313" key="4">
    <source>
        <dbReference type="Proteomes" id="UP000190857"/>
    </source>
</evidence>
<dbReference type="STRING" id="123320.SAMN06309945_1621"/>
<feature type="region of interest" description="Disordered" evidence="1">
    <location>
        <begin position="69"/>
        <end position="167"/>
    </location>
</feature>
<evidence type="ECO:0000313" key="3">
    <source>
        <dbReference type="EMBL" id="SKC51681.1"/>
    </source>
</evidence>
<evidence type="ECO:0008006" key="5">
    <source>
        <dbReference type="Google" id="ProtNLM"/>
    </source>
</evidence>
<evidence type="ECO:0000256" key="1">
    <source>
        <dbReference type="SAM" id="MobiDB-lite"/>
    </source>
</evidence>
<feature type="transmembrane region" description="Helical" evidence="2">
    <location>
        <begin position="21"/>
        <end position="41"/>
    </location>
</feature>
<feature type="compositionally biased region" description="Basic and acidic residues" evidence="1">
    <location>
        <begin position="89"/>
        <end position="113"/>
    </location>
</feature>
<keyword evidence="2" id="KW-1133">Transmembrane helix</keyword>
<dbReference type="RefSeq" id="WP_079727612.1">
    <property type="nucleotide sequence ID" value="NZ_FUZP01000001.1"/>
</dbReference>
<sequence length="167" mass="17874">MKTQAITSLPPSPEDDRRSRMIKYTVAMSIRVVCVVLLVFVRGWAMWIIAAGAIILPYIAVVLANVGNTPPQPDVERPGAIVPVGRPARFADEPRGERERQSDDGSDRADDASHASGNGAGESRTGADERTGRNGAAHTDRARNGDGPGRDDTGHDRPAPWAERPAS</sequence>
<dbReference type="Pfam" id="PF11298">
    <property type="entry name" value="DUF3099"/>
    <property type="match status" value="1"/>
</dbReference>
<keyword evidence="2" id="KW-0812">Transmembrane</keyword>
<dbReference type="OrthoDB" id="4229919at2"/>
<dbReference type="EMBL" id="FUZP01000001">
    <property type="protein sequence ID" value="SKC51681.1"/>
    <property type="molecule type" value="Genomic_DNA"/>
</dbReference>
<feature type="compositionally biased region" description="Basic and acidic residues" evidence="1">
    <location>
        <begin position="125"/>
        <end position="158"/>
    </location>
</feature>
<keyword evidence="4" id="KW-1185">Reference proteome</keyword>
<keyword evidence="2" id="KW-0472">Membrane</keyword>
<dbReference type="AlphaFoldDB" id="A0A1T5JJT9"/>
<evidence type="ECO:0000256" key="2">
    <source>
        <dbReference type="SAM" id="Phobius"/>
    </source>
</evidence>
<accession>A0A1T5JJT9</accession>